<keyword evidence="2" id="KW-1185">Reference proteome</keyword>
<dbReference type="RefSeq" id="WP_013443921.1">
    <property type="nucleotide sequence ID" value="NC_014734.1"/>
</dbReference>
<evidence type="ECO:0000313" key="2">
    <source>
        <dbReference type="Proteomes" id="UP000008718"/>
    </source>
</evidence>
<reference evidence="1 2" key="2">
    <citation type="journal article" date="2011" name="Stand. Genomic Sci.">
        <title>Complete genome sequence of Paludibacter propionicigenes type strain (WB4).</title>
        <authorList>
            <person name="Gronow S."/>
            <person name="Munk C."/>
            <person name="Lapidus A."/>
            <person name="Nolan M."/>
            <person name="Lucas S."/>
            <person name="Hammon N."/>
            <person name="Deshpande S."/>
            <person name="Cheng J.F."/>
            <person name="Tapia R."/>
            <person name="Han C."/>
            <person name="Goodwin L."/>
            <person name="Pitluck S."/>
            <person name="Liolios K."/>
            <person name="Ivanova N."/>
            <person name="Mavromatis K."/>
            <person name="Mikhailova N."/>
            <person name="Pati A."/>
            <person name="Chen A."/>
            <person name="Palaniappan K."/>
            <person name="Land M."/>
            <person name="Hauser L."/>
            <person name="Chang Y.J."/>
            <person name="Jeffries C.D."/>
            <person name="Brambilla E."/>
            <person name="Rohde M."/>
            <person name="Goker M."/>
            <person name="Detter J.C."/>
            <person name="Woyke T."/>
            <person name="Bristow J."/>
            <person name="Eisen J.A."/>
            <person name="Markowitz V."/>
            <person name="Hugenholtz P."/>
            <person name="Kyrpides N.C."/>
            <person name="Klenk H.P."/>
        </authorList>
    </citation>
    <scope>NUCLEOTIDE SEQUENCE [LARGE SCALE GENOMIC DNA]</scope>
    <source>
        <strain evidence="2">DSM 17365 / JCM 13257 / WB4</strain>
    </source>
</reference>
<dbReference type="eggNOG" id="COG3630">
    <property type="taxonomic scope" value="Bacteria"/>
</dbReference>
<organism evidence="1 2">
    <name type="scientific">Paludibacter propionicigenes (strain DSM 17365 / JCM 13257 / WB4)</name>
    <dbReference type="NCBI Taxonomy" id="694427"/>
    <lineage>
        <taxon>Bacteria</taxon>
        <taxon>Pseudomonadati</taxon>
        <taxon>Bacteroidota</taxon>
        <taxon>Bacteroidia</taxon>
        <taxon>Bacteroidales</taxon>
        <taxon>Paludibacteraceae</taxon>
        <taxon>Paludibacter</taxon>
    </lineage>
</organism>
<dbReference type="STRING" id="694427.Palpr_0391"/>
<gene>
    <name evidence="1" type="ordered locus">Palpr_0391</name>
</gene>
<sequence>MIFDKLFGKKTKSEETVEDKVNGEIPSADIVAISMALHLFYDEVHDNESNVITIKRIERRYSPWSSKIYGINNSIR</sequence>
<dbReference type="AlphaFoldDB" id="E4T1F8"/>
<dbReference type="EMBL" id="CP002345">
    <property type="protein sequence ID" value="ADQ78552.1"/>
    <property type="molecule type" value="Genomic_DNA"/>
</dbReference>
<dbReference type="KEGG" id="ppn:Palpr_0391"/>
<name>E4T1F8_PALPW</name>
<protein>
    <submittedName>
        <fullName evidence="1">Uncharacterized protein</fullName>
    </submittedName>
</protein>
<evidence type="ECO:0000313" key="1">
    <source>
        <dbReference type="EMBL" id="ADQ78552.1"/>
    </source>
</evidence>
<dbReference type="HOGENOM" id="CLU_2651107_0_0_10"/>
<dbReference type="OrthoDB" id="1446022at2"/>
<accession>E4T1F8</accession>
<proteinExistence type="predicted"/>
<dbReference type="Proteomes" id="UP000008718">
    <property type="component" value="Chromosome"/>
</dbReference>
<reference key="1">
    <citation type="submission" date="2010-11" db="EMBL/GenBank/DDBJ databases">
        <title>The complete genome of Paludibacter propionicigenes DSM 17365.</title>
        <authorList>
            <consortium name="US DOE Joint Genome Institute (JGI-PGF)"/>
            <person name="Lucas S."/>
            <person name="Copeland A."/>
            <person name="Lapidus A."/>
            <person name="Bruce D."/>
            <person name="Goodwin L."/>
            <person name="Pitluck S."/>
            <person name="Kyrpides N."/>
            <person name="Mavromatis K."/>
            <person name="Ivanova N."/>
            <person name="Munk A.C."/>
            <person name="Brettin T."/>
            <person name="Detter J.C."/>
            <person name="Han C."/>
            <person name="Tapia R."/>
            <person name="Land M."/>
            <person name="Hauser L."/>
            <person name="Markowitz V."/>
            <person name="Cheng J.-F."/>
            <person name="Hugenholtz P."/>
            <person name="Woyke T."/>
            <person name="Wu D."/>
            <person name="Gronow S."/>
            <person name="Wellnitz S."/>
            <person name="Brambilla E."/>
            <person name="Klenk H.-P."/>
            <person name="Eisen J.A."/>
        </authorList>
    </citation>
    <scope>NUCLEOTIDE SEQUENCE</scope>
    <source>
        <strain>WB4</strain>
    </source>
</reference>